<proteinExistence type="predicted"/>
<evidence type="ECO:0000256" key="3">
    <source>
        <dbReference type="ARBA" id="ARBA00022801"/>
    </source>
</evidence>
<dbReference type="NCBIfam" id="TIGR01543">
    <property type="entry name" value="proheadase_HK97"/>
    <property type="match status" value="1"/>
</dbReference>
<protein>
    <recommendedName>
        <fullName evidence="4">Prohead serine protease domain-containing protein</fullName>
    </recommendedName>
</protein>
<dbReference type="GO" id="GO:0008233">
    <property type="term" value="F:peptidase activity"/>
    <property type="evidence" value="ECO:0007669"/>
    <property type="project" value="UniProtKB-KW"/>
</dbReference>
<accession>A0A7W8AHU7</accession>
<gene>
    <name evidence="5" type="ORF">HNQ68_000043</name>
</gene>
<keyword evidence="6" id="KW-1185">Reference proteome</keyword>
<dbReference type="InterPro" id="IPR054613">
    <property type="entry name" value="Peptidase_S78_dom"/>
</dbReference>
<dbReference type="EMBL" id="JACHIL010000001">
    <property type="protein sequence ID" value="MBB5089531.1"/>
    <property type="molecule type" value="Genomic_DNA"/>
</dbReference>
<keyword evidence="2" id="KW-0645">Protease</keyword>
<evidence type="ECO:0000259" key="4">
    <source>
        <dbReference type="Pfam" id="PF04586"/>
    </source>
</evidence>
<dbReference type="SUPFAM" id="SSF50789">
    <property type="entry name" value="Herpes virus serine proteinase, assemblin"/>
    <property type="match status" value="1"/>
</dbReference>
<dbReference type="GO" id="GO:0006508">
    <property type="term" value="P:proteolysis"/>
    <property type="evidence" value="ECO:0007669"/>
    <property type="project" value="UniProtKB-KW"/>
</dbReference>
<keyword evidence="3" id="KW-0378">Hydrolase</keyword>
<dbReference type="Pfam" id="PF04586">
    <property type="entry name" value="Peptidase_S78"/>
    <property type="match status" value="1"/>
</dbReference>
<name>A0A7W8AHU7_9HYPH</name>
<dbReference type="AlphaFoldDB" id="A0A7W8AHU7"/>
<evidence type="ECO:0000313" key="6">
    <source>
        <dbReference type="Proteomes" id="UP000531231"/>
    </source>
</evidence>
<evidence type="ECO:0000313" key="5">
    <source>
        <dbReference type="EMBL" id="MBB5089531.1"/>
    </source>
</evidence>
<dbReference type="RefSeq" id="WP_151158156.1">
    <property type="nucleotide sequence ID" value="NZ_JACHIL010000001.1"/>
</dbReference>
<dbReference type="InterPro" id="IPR006433">
    <property type="entry name" value="Prohead_protease"/>
</dbReference>
<organism evidence="5 6">
    <name type="scientific">Pseudochrobactrum saccharolyticum</name>
    <dbReference type="NCBI Taxonomy" id="354352"/>
    <lineage>
        <taxon>Bacteria</taxon>
        <taxon>Pseudomonadati</taxon>
        <taxon>Pseudomonadota</taxon>
        <taxon>Alphaproteobacteria</taxon>
        <taxon>Hyphomicrobiales</taxon>
        <taxon>Brucellaceae</taxon>
        <taxon>Pseudochrobactrum</taxon>
    </lineage>
</organism>
<comment type="caution">
    <text evidence="5">The sequence shown here is derived from an EMBL/GenBank/DDBJ whole genome shotgun (WGS) entry which is preliminary data.</text>
</comment>
<dbReference type="Proteomes" id="UP000531231">
    <property type="component" value="Unassembled WGS sequence"/>
</dbReference>
<evidence type="ECO:0000256" key="1">
    <source>
        <dbReference type="ARBA" id="ARBA00022612"/>
    </source>
</evidence>
<sequence>MKVKANRPLCFSGYASLFSLSDLSGDIIERGAFAKSLRRGAAVPMLWQHQADNPIGIWTKITEDQRGLYVEGQLTQGVTRADEAWQLISEGALDGLSIGFRAIRSKKSASTGKRHILEAELWEISLVTFPMLPQARVHPVQSKNHDDMSSAQIIRHAAASLKAQTSF</sequence>
<feature type="domain" description="Prohead serine protease" evidence="4">
    <location>
        <begin position="9"/>
        <end position="147"/>
    </location>
</feature>
<evidence type="ECO:0000256" key="2">
    <source>
        <dbReference type="ARBA" id="ARBA00022670"/>
    </source>
</evidence>
<reference evidence="5 6" key="1">
    <citation type="submission" date="2020-08" db="EMBL/GenBank/DDBJ databases">
        <title>Genomic Encyclopedia of Type Strains, Phase IV (KMG-IV): sequencing the most valuable type-strain genomes for metagenomic binning, comparative biology and taxonomic classification.</title>
        <authorList>
            <person name="Goeker M."/>
        </authorList>
    </citation>
    <scope>NUCLEOTIDE SEQUENCE [LARGE SCALE GENOMIC DNA]</scope>
    <source>
        <strain evidence="5 6">DSM 25620</strain>
    </source>
</reference>
<keyword evidence="1" id="KW-1188">Viral release from host cell</keyword>